<dbReference type="GO" id="GO:0008278">
    <property type="term" value="C:cohesin complex"/>
    <property type="evidence" value="ECO:0007669"/>
    <property type="project" value="InterPro"/>
</dbReference>
<dbReference type="GO" id="GO:0051301">
    <property type="term" value="P:cell division"/>
    <property type="evidence" value="ECO:0007669"/>
    <property type="project" value="UniProtKB-KW"/>
</dbReference>
<feature type="coiled-coil region" evidence="10">
    <location>
        <begin position="170"/>
        <end position="278"/>
    </location>
</feature>
<feature type="region of interest" description="Disordered" evidence="11">
    <location>
        <begin position="1233"/>
        <end position="1270"/>
    </location>
</feature>
<dbReference type="SMART" id="SM01100">
    <property type="entry name" value="CRAL_TRIO_N"/>
    <property type="match status" value="1"/>
</dbReference>
<dbReference type="InterPro" id="IPR003395">
    <property type="entry name" value="RecF/RecN/SMC_N"/>
</dbReference>
<dbReference type="PROSITE" id="PS50191">
    <property type="entry name" value="CRAL_TRIO"/>
    <property type="match status" value="1"/>
</dbReference>
<keyword evidence="14" id="KW-1185">Reference proteome</keyword>
<evidence type="ECO:0000256" key="6">
    <source>
        <dbReference type="ARBA" id="ARBA00022776"/>
    </source>
</evidence>
<feature type="coiled-coil region" evidence="10">
    <location>
        <begin position="661"/>
        <end position="732"/>
    </location>
</feature>
<dbReference type="GO" id="GO:0007062">
    <property type="term" value="P:sister chromatid cohesion"/>
    <property type="evidence" value="ECO:0007669"/>
    <property type="project" value="InterPro"/>
</dbReference>
<dbReference type="InterPro" id="IPR027417">
    <property type="entry name" value="P-loop_NTPase"/>
</dbReference>
<dbReference type="SUPFAM" id="SSF52087">
    <property type="entry name" value="CRAL/TRIO domain"/>
    <property type="match status" value="1"/>
</dbReference>
<dbReference type="GO" id="GO:0051321">
    <property type="term" value="P:meiotic cell cycle"/>
    <property type="evidence" value="ECO:0007669"/>
    <property type="project" value="UniProtKB-KW"/>
</dbReference>
<feature type="coiled-coil region" evidence="10">
    <location>
        <begin position="822"/>
        <end position="919"/>
    </location>
</feature>
<dbReference type="InterPro" id="IPR010935">
    <property type="entry name" value="SMC_hinge"/>
</dbReference>
<keyword evidence="8" id="KW-0539">Nucleus</keyword>
<keyword evidence="6" id="KW-0498">Mitosis</keyword>
<feature type="compositionally biased region" description="Acidic residues" evidence="11">
    <location>
        <begin position="1240"/>
        <end position="1251"/>
    </location>
</feature>
<feature type="region of interest" description="Disordered" evidence="11">
    <location>
        <begin position="391"/>
        <end position="411"/>
    </location>
</feature>
<evidence type="ECO:0000256" key="2">
    <source>
        <dbReference type="ARBA" id="ARBA00004286"/>
    </source>
</evidence>
<dbReference type="STRING" id="542762.A0A4S4EBZ6"/>
<accession>A0A4S4EBZ6</accession>
<evidence type="ECO:0000256" key="4">
    <source>
        <dbReference type="ARBA" id="ARBA00022454"/>
    </source>
</evidence>
<dbReference type="FunFam" id="3.40.50.300:FF:000564">
    <property type="entry name" value="Structural maintenance of chromosomes 1A"/>
    <property type="match status" value="1"/>
</dbReference>
<evidence type="ECO:0000313" key="13">
    <source>
        <dbReference type="EMBL" id="THG13136.1"/>
    </source>
</evidence>
<dbReference type="GO" id="GO:0005634">
    <property type="term" value="C:nucleus"/>
    <property type="evidence" value="ECO:0007669"/>
    <property type="project" value="UniProtKB-SubCell"/>
</dbReference>
<feature type="coiled-coil region" evidence="10">
    <location>
        <begin position="307"/>
        <end position="362"/>
    </location>
</feature>
<keyword evidence="4" id="KW-0158">Chromosome</keyword>
<comment type="subcellular location">
    <subcellularLocation>
        <location evidence="2">Chromosome</location>
    </subcellularLocation>
    <subcellularLocation>
        <location evidence="1">Nucleus</location>
    </subcellularLocation>
</comment>
<dbReference type="SUPFAM" id="SSF75553">
    <property type="entry name" value="Smc hinge domain"/>
    <property type="match status" value="1"/>
</dbReference>
<evidence type="ECO:0000256" key="7">
    <source>
        <dbReference type="ARBA" id="ARBA00023054"/>
    </source>
</evidence>
<dbReference type="InterPro" id="IPR056794">
    <property type="entry name" value="PATL1-6_C_GOLD"/>
</dbReference>
<keyword evidence="7 10" id="KW-0175">Coiled coil</keyword>
<evidence type="ECO:0000256" key="11">
    <source>
        <dbReference type="SAM" id="MobiDB-lite"/>
    </source>
</evidence>
<dbReference type="InterPro" id="IPR036865">
    <property type="entry name" value="CRAL-TRIO_dom_sf"/>
</dbReference>
<dbReference type="GO" id="GO:0016887">
    <property type="term" value="F:ATP hydrolysis activity"/>
    <property type="evidence" value="ECO:0007669"/>
    <property type="project" value="InterPro"/>
</dbReference>
<dbReference type="Proteomes" id="UP000306102">
    <property type="component" value="Unassembled WGS sequence"/>
</dbReference>
<dbReference type="PANTHER" id="PTHR18937">
    <property type="entry name" value="STRUCTURAL MAINTENANCE OF CHROMOSOMES SMC FAMILY MEMBER"/>
    <property type="match status" value="1"/>
</dbReference>
<dbReference type="Pfam" id="PF06470">
    <property type="entry name" value="SMC_hinge"/>
    <property type="match status" value="1"/>
</dbReference>
<evidence type="ECO:0000256" key="1">
    <source>
        <dbReference type="ARBA" id="ARBA00004123"/>
    </source>
</evidence>
<dbReference type="Gene3D" id="1.20.5.1160">
    <property type="entry name" value="Vasodilator-stimulated phosphoprotein"/>
    <property type="match status" value="1"/>
</dbReference>
<dbReference type="SMART" id="SM00516">
    <property type="entry name" value="SEC14"/>
    <property type="match status" value="1"/>
</dbReference>
<comment type="caution">
    <text evidence="13">The sequence shown here is derived from an EMBL/GenBank/DDBJ whole genome shotgun (WGS) entry which is preliminary data.</text>
</comment>
<dbReference type="CDD" id="cd00170">
    <property type="entry name" value="SEC14"/>
    <property type="match status" value="1"/>
</dbReference>
<dbReference type="CDD" id="cd03275">
    <property type="entry name" value="ABC_SMC1_euk"/>
    <property type="match status" value="1"/>
</dbReference>
<evidence type="ECO:0000256" key="8">
    <source>
        <dbReference type="ARBA" id="ARBA00023242"/>
    </source>
</evidence>
<keyword evidence="5" id="KW-0132">Cell division</keyword>
<dbReference type="Gene3D" id="3.40.525.10">
    <property type="entry name" value="CRAL-TRIO lipid binding domain"/>
    <property type="match status" value="1"/>
</dbReference>
<dbReference type="GO" id="GO:0005524">
    <property type="term" value="F:ATP binding"/>
    <property type="evidence" value="ECO:0007669"/>
    <property type="project" value="InterPro"/>
</dbReference>
<dbReference type="InterPro" id="IPR011074">
    <property type="entry name" value="CRAL/TRIO_N_dom"/>
</dbReference>
<dbReference type="InterPro" id="IPR001251">
    <property type="entry name" value="CRAL-TRIO_dom"/>
</dbReference>
<dbReference type="SUPFAM" id="SSF52540">
    <property type="entry name" value="P-loop containing nucleoside triphosphate hydrolases"/>
    <property type="match status" value="2"/>
</dbReference>
<evidence type="ECO:0000313" key="14">
    <source>
        <dbReference type="Proteomes" id="UP000306102"/>
    </source>
</evidence>
<reference evidence="13 14" key="1">
    <citation type="journal article" date="2018" name="Proc. Natl. Acad. Sci. U.S.A.">
        <title>Draft genome sequence of Camellia sinensis var. sinensis provides insights into the evolution of the tea genome and tea quality.</title>
        <authorList>
            <person name="Wei C."/>
            <person name="Yang H."/>
            <person name="Wang S."/>
            <person name="Zhao J."/>
            <person name="Liu C."/>
            <person name="Gao L."/>
            <person name="Xia E."/>
            <person name="Lu Y."/>
            <person name="Tai Y."/>
            <person name="She G."/>
            <person name="Sun J."/>
            <person name="Cao H."/>
            <person name="Tong W."/>
            <person name="Gao Q."/>
            <person name="Li Y."/>
            <person name="Deng W."/>
            <person name="Jiang X."/>
            <person name="Wang W."/>
            <person name="Chen Q."/>
            <person name="Zhang S."/>
            <person name="Li H."/>
            <person name="Wu J."/>
            <person name="Wang P."/>
            <person name="Li P."/>
            <person name="Shi C."/>
            <person name="Zheng F."/>
            <person name="Jian J."/>
            <person name="Huang B."/>
            <person name="Shan D."/>
            <person name="Shi M."/>
            <person name="Fang C."/>
            <person name="Yue Y."/>
            <person name="Li F."/>
            <person name="Li D."/>
            <person name="Wei S."/>
            <person name="Han B."/>
            <person name="Jiang C."/>
            <person name="Yin Y."/>
            <person name="Xia T."/>
            <person name="Zhang Z."/>
            <person name="Bennetzen J.L."/>
            <person name="Zhao S."/>
            <person name="Wan X."/>
        </authorList>
    </citation>
    <scope>NUCLEOTIDE SEQUENCE [LARGE SCALE GENOMIC DNA]</scope>
    <source>
        <strain evidence="14">cv. Shuchazao</strain>
        <tissue evidence="13">Leaf</tissue>
    </source>
</reference>
<evidence type="ECO:0000259" key="12">
    <source>
        <dbReference type="PROSITE" id="PS50191"/>
    </source>
</evidence>
<dbReference type="Gene3D" id="3.30.70.1620">
    <property type="match status" value="1"/>
</dbReference>
<feature type="domain" description="CRAL-TRIO" evidence="12">
    <location>
        <begin position="1391"/>
        <end position="1557"/>
    </location>
</feature>
<dbReference type="InterPro" id="IPR036273">
    <property type="entry name" value="CRAL/TRIO_N_dom_sf"/>
</dbReference>
<sequence>MPSLPSPGKILRLEIENFKSYKGLQSIGPFFNFTAIIGPNGAGKSNLMDAISFVLGVRTGQLRGSQLKDLIYAFDDRDKEQKGRRAFVRLVYQLGSGTEIQFTRTITSSGSSEYRIDGRVVNWDDYNSKLKSLGILVKARNFLVFQGDVESIASKNPRELTSLLEQISGSDELKGDYEELEEQKARAEEKSALVYQKKRTIVLERKQKKEQKEEAEKHLRLQDQLKALKKEHFLWQLWNIENDIEKANEDIETEKKSREELVQEVTDYEHEASIKKKEQAKYSKEIAQCEKKVAEKISRLDKNQPELVKLKEEMSRINSKIKSSEKELKKKKEERKKHADEIKKLQNDLHDMTKKLDELHEKVQDGGEKLQLADSQLEIYHQIKEEAGMKTAKLRDEKEVHDRQQHADTEAQKNLEENLQQLESRKEELELQEEQMQARLRKILDAVGKHKEELTRVRKEQREMKEKLGNSRRKYEMLKAKIGEVDSQLRELKADRYENERDAKLSEAVETLKSLFAGVHGRMTDLCRPTQKKYNLAVTVAMGKFMDAVVVEDEHTGKECIKHLKERRHPPLTFIPLQSVRVKPIIEKLRTLRALEKAILFAVGNTLVCDDLGEAKALSWSGERHKVVTVDGTLLTKSGTMTGGTSGGMEARSHKWDDKKIEGLKKKKEGFELELEELGSIREMQLKESEASGKISGLEKKIQYAEIEKKSIEDKLSKLKQEKDNIEEEIHRSSPELHKLEKAITERASKILSLEKRINEIVDRIYKKFSESVGVKNIREYEENQLKAAQEMAEERFNLRSQQSKLKYQLEYEQKRDMDSRITKLESSLSALRNALNEVVAKEDELKSALGKATDDVNHLKEEVKEWKSKSEVCEKDIQEWKKKISNATTSISKLNRQIKSKETQIEQLNSQKQEILEKCELENIILPTISDPMDTESPTPSPVLDFSELSRSQLQDKRSSQREKLDAEYAKKIDALVSEIERTAPNLKALDQYEALLEKERAVTEEFEAVRKEEKEITDKYNAVKQRRYELFMEAFNHISGIIDKIYKQLTKSSTHQLGGTAYLNLDNEDEPFLHGIKYTAMPPTKRFRDMEQLSGGEKTVAALALLFSIHSYRPSPFFILDEVDAALDNLNVAKVAGFIRSKSCEGSRGNQGMEGGSGFQSIVISLKDTFYDKAEALVGVYRDSERSSNLCAVHQSSRKKERGFSLSLSVSPAPNLSSSGELLRLPEMPEEKVFPSESADDDEDDDDESSTMSYQESTEDILDPTPQDIFENPDSIELKKSRKYALLEFRCRVEDAILGKYILGKNRGRFASNVRENFRDITLWGVPLLPSKAHEGTDIVLMKFLKAKDYNASEAFNLLRRTLKWRKAYNCDVICEEKLGSSDGNVVCINGEDKQGRPVCYNVFGAFKERELRKNGNNNGFGVEEEKSEEFLRWKVQSMEKCIKQLRFKVGGVDSVLQITDMKNSPGPAMKELRSLNKKTMVLFQENYPELIFRNIFINVPFWYFLSHALHSKFSQRTKKKFIFARPSRATQTLLKYISTENIPLQYGGLKRDKDMEFSPCDKALSKKVRGNAVQIIQIPIAEAGVTVTWDVTVVGFDVAYKEEFIPDDDCSYNVLLQEEKKMRESARNSFYIYEPGKIVITICNGTAKKKKIFYRHKSKPTLPLYIPK</sequence>
<gene>
    <name evidence="13" type="ORF">TEA_016818</name>
</gene>
<dbReference type="PANTHER" id="PTHR18937:SF12">
    <property type="entry name" value="STRUCTURAL MAINTENANCE OF CHROMOSOMES PROTEIN"/>
    <property type="match status" value="1"/>
</dbReference>
<dbReference type="InterPro" id="IPR036277">
    <property type="entry name" value="SMC_hinge_sf"/>
</dbReference>
<dbReference type="InterPro" id="IPR028468">
    <property type="entry name" value="Smc1_ABC"/>
</dbReference>
<evidence type="ECO:0000256" key="10">
    <source>
        <dbReference type="SAM" id="Coils"/>
    </source>
</evidence>
<dbReference type="SUPFAM" id="SSF46938">
    <property type="entry name" value="CRAL/TRIO N-terminal domain"/>
    <property type="match status" value="1"/>
</dbReference>
<evidence type="ECO:0000256" key="9">
    <source>
        <dbReference type="ARBA" id="ARBA00023306"/>
    </source>
</evidence>
<dbReference type="Pfam" id="PF02463">
    <property type="entry name" value="SMC_N"/>
    <property type="match status" value="1"/>
</dbReference>
<proteinExistence type="inferred from homology"/>
<organism evidence="13 14">
    <name type="scientific">Camellia sinensis var. sinensis</name>
    <name type="common">China tea</name>
    <dbReference type="NCBI Taxonomy" id="542762"/>
    <lineage>
        <taxon>Eukaryota</taxon>
        <taxon>Viridiplantae</taxon>
        <taxon>Streptophyta</taxon>
        <taxon>Embryophyta</taxon>
        <taxon>Tracheophyta</taxon>
        <taxon>Spermatophyta</taxon>
        <taxon>Magnoliopsida</taxon>
        <taxon>eudicotyledons</taxon>
        <taxon>Gunneridae</taxon>
        <taxon>Pentapetalae</taxon>
        <taxon>asterids</taxon>
        <taxon>Ericales</taxon>
        <taxon>Theaceae</taxon>
        <taxon>Camellia</taxon>
    </lineage>
</organism>
<dbReference type="Pfam" id="PF25099">
    <property type="entry name" value="GOLD_PATL1_C"/>
    <property type="match status" value="1"/>
</dbReference>
<keyword evidence="9" id="KW-0131">Cell cycle</keyword>
<evidence type="ECO:0000256" key="3">
    <source>
        <dbReference type="ARBA" id="ARBA00005597"/>
    </source>
</evidence>
<dbReference type="Gene3D" id="1.20.1060.20">
    <property type="match status" value="1"/>
</dbReference>
<dbReference type="Pfam" id="PF00650">
    <property type="entry name" value="CRAL_TRIO"/>
    <property type="match status" value="1"/>
</dbReference>
<dbReference type="Gene3D" id="3.40.50.300">
    <property type="entry name" value="P-loop containing nucleotide triphosphate hydrolases"/>
    <property type="match status" value="2"/>
</dbReference>
<evidence type="ECO:0000256" key="5">
    <source>
        <dbReference type="ARBA" id="ARBA00022618"/>
    </source>
</evidence>
<comment type="similarity">
    <text evidence="3">Belongs to the SMC family. SMC1 subfamily.</text>
</comment>
<dbReference type="EMBL" id="SDRB02006071">
    <property type="protein sequence ID" value="THG13136.1"/>
    <property type="molecule type" value="Genomic_DNA"/>
</dbReference>
<dbReference type="SMART" id="SM00968">
    <property type="entry name" value="SMC_hinge"/>
    <property type="match status" value="1"/>
</dbReference>
<protein>
    <recommendedName>
        <fullName evidence="12">CRAL-TRIO domain-containing protein</fullName>
    </recommendedName>
</protein>
<name>A0A4S4EBZ6_CAMSN</name>
<dbReference type="GO" id="GO:0003677">
    <property type="term" value="F:DNA binding"/>
    <property type="evidence" value="ECO:0007669"/>
    <property type="project" value="TreeGrafter"/>
</dbReference>